<keyword evidence="1" id="KW-1133">Transmembrane helix</keyword>
<reference evidence="2" key="1">
    <citation type="submission" date="2021-05" db="EMBL/GenBank/DDBJ databases">
        <authorList>
            <person name="Alioto T."/>
            <person name="Alioto T."/>
            <person name="Gomez Garrido J."/>
        </authorList>
    </citation>
    <scope>NUCLEOTIDE SEQUENCE</scope>
</reference>
<feature type="transmembrane region" description="Helical" evidence="1">
    <location>
        <begin position="160"/>
        <end position="186"/>
    </location>
</feature>
<keyword evidence="1" id="KW-0812">Transmembrane</keyword>
<keyword evidence="1" id="KW-0472">Membrane</keyword>
<proteinExistence type="predicted"/>
<feature type="transmembrane region" description="Helical" evidence="1">
    <location>
        <begin position="84"/>
        <end position="108"/>
    </location>
</feature>
<feature type="transmembrane region" description="Helical" evidence="1">
    <location>
        <begin position="20"/>
        <end position="40"/>
    </location>
</feature>
<organism evidence="2">
    <name type="scientific">Cacopsylla melanoneura</name>
    <dbReference type="NCBI Taxonomy" id="428564"/>
    <lineage>
        <taxon>Eukaryota</taxon>
        <taxon>Metazoa</taxon>
        <taxon>Ecdysozoa</taxon>
        <taxon>Arthropoda</taxon>
        <taxon>Hexapoda</taxon>
        <taxon>Insecta</taxon>
        <taxon>Pterygota</taxon>
        <taxon>Neoptera</taxon>
        <taxon>Paraneoptera</taxon>
        <taxon>Hemiptera</taxon>
        <taxon>Sternorrhyncha</taxon>
        <taxon>Psylloidea</taxon>
        <taxon>Psyllidae</taxon>
        <taxon>Psyllinae</taxon>
        <taxon>Cacopsylla</taxon>
    </lineage>
</organism>
<dbReference type="EMBL" id="HBUF01109300">
    <property type="protein sequence ID" value="CAG6639878.1"/>
    <property type="molecule type" value="Transcribed_RNA"/>
</dbReference>
<name>A0A8D8QWT7_9HEMI</name>
<evidence type="ECO:0000313" key="2">
    <source>
        <dbReference type="EMBL" id="CAG6639878.1"/>
    </source>
</evidence>
<sequence length="187" mass="21034">MKLRLAVMKLESDSDSLSLSGVLSFRGAMILDILMIVLLASSSSSCRVLLVVLDSRVKLFPFCVRSSPVIDRSDSSESFSSSSVCVLMFFFVSIILAMCSMFILRLLFSSLSSLFDRLDFLTSFSIFFSLSLFSVSRFSRSEIFFFNSHISIEVCCLYSSLLFLFFFSSLFNVLTVSWCFVISFSVS</sequence>
<dbReference type="EMBL" id="HBUF01109299">
    <property type="protein sequence ID" value="CAG6639877.1"/>
    <property type="molecule type" value="Transcribed_RNA"/>
</dbReference>
<feature type="transmembrane region" description="Helical" evidence="1">
    <location>
        <begin position="120"/>
        <end position="139"/>
    </location>
</feature>
<evidence type="ECO:0000256" key="1">
    <source>
        <dbReference type="SAM" id="Phobius"/>
    </source>
</evidence>
<protein>
    <submittedName>
        <fullName evidence="2">Uncharacterized protein</fullName>
    </submittedName>
</protein>
<dbReference type="AlphaFoldDB" id="A0A8D8QWT7"/>
<accession>A0A8D8QWT7</accession>